<proteinExistence type="predicted"/>
<dbReference type="EMBL" id="JAHMHR010000009">
    <property type="protein sequence ID" value="KAK1689121.1"/>
    <property type="molecule type" value="Genomic_DNA"/>
</dbReference>
<dbReference type="Proteomes" id="UP001224890">
    <property type="component" value="Unassembled WGS sequence"/>
</dbReference>
<reference evidence="2" key="1">
    <citation type="submission" date="2021-06" db="EMBL/GenBank/DDBJ databases">
        <title>Comparative genomics, transcriptomics and evolutionary studies reveal genomic signatures of adaptation to plant cell wall in hemibiotrophic fungi.</title>
        <authorList>
            <consortium name="DOE Joint Genome Institute"/>
            <person name="Baroncelli R."/>
            <person name="Diaz J.F."/>
            <person name="Benocci T."/>
            <person name="Peng M."/>
            <person name="Battaglia E."/>
            <person name="Haridas S."/>
            <person name="Andreopoulos W."/>
            <person name="Labutti K."/>
            <person name="Pangilinan J."/>
            <person name="Floch G.L."/>
            <person name="Makela M.R."/>
            <person name="Henrissat B."/>
            <person name="Grigoriev I.V."/>
            <person name="Crouch J.A."/>
            <person name="De Vries R.P."/>
            <person name="Sukno S.A."/>
            <person name="Thon M.R."/>
        </authorList>
    </citation>
    <scope>NUCLEOTIDE SEQUENCE</scope>
    <source>
        <strain evidence="2">CBS 193.32</strain>
    </source>
</reference>
<comment type="caution">
    <text evidence="2">The sequence shown here is derived from an EMBL/GenBank/DDBJ whole genome shotgun (WGS) entry which is preliminary data.</text>
</comment>
<evidence type="ECO:0000313" key="2">
    <source>
        <dbReference type="EMBL" id="KAK1689121.1"/>
    </source>
</evidence>
<feature type="region of interest" description="Disordered" evidence="1">
    <location>
        <begin position="118"/>
        <end position="145"/>
    </location>
</feature>
<feature type="compositionally biased region" description="Polar residues" evidence="1">
    <location>
        <begin position="129"/>
        <end position="141"/>
    </location>
</feature>
<gene>
    <name evidence="2" type="ORF">BDP55DRAFT_429793</name>
</gene>
<feature type="compositionally biased region" description="Basic and acidic residues" evidence="1">
    <location>
        <begin position="184"/>
        <end position="195"/>
    </location>
</feature>
<dbReference type="AlphaFoldDB" id="A0AAJ0ARN4"/>
<organism evidence="2 3">
    <name type="scientific">Colletotrichum godetiae</name>
    <dbReference type="NCBI Taxonomy" id="1209918"/>
    <lineage>
        <taxon>Eukaryota</taxon>
        <taxon>Fungi</taxon>
        <taxon>Dikarya</taxon>
        <taxon>Ascomycota</taxon>
        <taxon>Pezizomycotina</taxon>
        <taxon>Sordariomycetes</taxon>
        <taxon>Hypocreomycetidae</taxon>
        <taxon>Glomerellales</taxon>
        <taxon>Glomerellaceae</taxon>
        <taxon>Colletotrichum</taxon>
        <taxon>Colletotrichum acutatum species complex</taxon>
    </lineage>
</organism>
<evidence type="ECO:0000256" key="1">
    <source>
        <dbReference type="SAM" id="MobiDB-lite"/>
    </source>
</evidence>
<protein>
    <submittedName>
        <fullName evidence="2">Uncharacterized protein</fullName>
    </submittedName>
</protein>
<accession>A0AAJ0ARN4</accession>
<name>A0AAJ0ARN4_9PEZI</name>
<feature type="compositionally biased region" description="Low complexity" evidence="1">
    <location>
        <begin position="170"/>
        <end position="181"/>
    </location>
</feature>
<dbReference type="RefSeq" id="XP_060432816.1">
    <property type="nucleotide sequence ID" value="XM_060567515.1"/>
</dbReference>
<sequence length="195" mass="21807">MLRFTAVGLLLRLGYAALFWRRPCCSPAIMLAVANLIAASEEINKRTLFLGLGFLAVHSLVYPWAESIIKESHSQLFCNQYCIGVHCGQHDAAHLQEEVHMENDERLQLWHPQICSKGQRPRWQKSEQSEQSETTPASCGTAQPIPPRRFLGFEIIMNVVSHFASAAQQQKQTATGQASGAVHETTHTERPLFGL</sequence>
<keyword evidence="3" id="KW-1185">Reference proteome</keyword>
<evidence type="ECO:0000313" key="3">
    <source>
        <dbReference type="Proteomes" id="UP001224890"/>
    </source>
</evidence>
<feature type="region of interest" description="Disordered" evidence="1">
    <location>
        <begin position="170"/>
        <end position="195"/>
    </location>
</feature>
<dbReference type="GeneID" id="85452041"/>